<organism evidence="3 4">
    <name type="scientific">Hoeflea alexandrii</name>
    <dbReference type="NCBI Taxonomy" id="288436"/>
    <lineage>
        <taxon>Bacteria</taxon>
        <taxon>Pseudomonadati</taxon>
        <taxon>Pseudomonadota</taxon>
        <taxon>Alphaproteobacteria</taxon>
        <taxon>Hyphomicrobiales</taxon>
        <taxon>Rhizobiaceae</taxon>
        <taxon>Hoeflea</taxon>
    </lineage>
</organism>
<name>A0ABT1CQJ9_9HYPH</name>
<dbReference type="EMBL" id="JAAAML010000002">
    <property type="protein sequence ID" value="MCO6408482.1"/>
    <property type="molecule type" value="Genomic_DNA"/>
</dbReference>
<sequence>MGVSNRATHPLRPEAGDLLMPERRSGLNPVRRRDAEDACFETVSAPRDVFATRPAARTDGGVFKSRMTMPAAEDGPIPRDFAGRSSAAGERLGVFAGNPGTSKTSRLMSPLMTLAVMVCAVMAMAVFWMAGGHALVGEPGAGEPPARTDAGPAPLREPVVLSPDPVVTSSTPANQSKPAAQGYSAPLPRPARIERAGSILMIRPAGG</sequence>
<evidence type="ECO:0000313" key="4">
    <source>
        <dbReference type="Proteomes" id="UP001320715"/>
    </source>
</evidence>
<protein>
    <submittedName>
        <fullName evidence="3">Uncharacterized protein</fullName>
    </submittedName>
</protein>
<evidence type="ECO:0000256" key="1">
    <source>
        <dbReference type="SAM" id="MobiDB-lite"/>
    </source>
</evidence>
<reference evidence="3 4" key="1">
    <citation type="submission" date="2020-01" db="EMBL/GenBank/DDBJ databases">
        <title>Genomes of bacteria type strains.</title>
        <authorList>
            <person name="Chen J."/>
            <person name="Zhu S."/>
            <person name="Yang J."/>
        </authorList>
    </citation>
    <scope>NUCLEOTIDE SEQUENCE [LARGE SCALE GENOMIC DNA]</scope>
    <source>
        <strain evidence="3 4">DSM 16655</strain>
    </source>
</reference>
<comment type="caution">
    <text evidence="3">The sequence shown here is derived from an EMBL/GenBank/DDBJ whole genome shotgun (WGS) entry which is preliminary data.</text>
</comment>
<proteinExistence type="predicted"/>
<feature type="compositionally biased region" description="Polar residues" evidence="1">
    <location>
        <begin position="167"/>
        <end position="178"/>
    </location>
</feature>
<dbReference type="RefSeq" id="WP_152011350.1">
    <property type="nucleotide sequence ID" value="NZ_JAAAML010000002.1"/>
</dbReference>
<feature type="region of interest" description="Disordered" evidence="1">
    <location>
        <begin position="140"/>
        <end position="191"/>
    </location>
</feature>
<keyword evidence="2" id="KW-1133">Transmembrane helix</keyword>
<keyword evidence="2" id="KW-0472">Membrane</keyword>
<gene>
    <name evidence="3" type="ORF">GTW23_09885</name>
</gene>
<evidence type="ECO:0000313" key="3">
    <source>
        <dbReference type="EMBL" id="MCO6408482.1"/>
    </source>
</evidence>
<feature type="region of interest" description="Disordered" evidence="1">
    <location>
        <begin position="1"/>
        <end position="31"/>
    </location>
</feature>
<keyword evidence="2" id="KW-0812">Transmembrane</keyword>
<dbReference type="Proteomes" id="UP001320715">
    <property type="component" value="Unassembled WGS sequence"/>
</dbReference>
<keyword evidence="4" id="KW-1185">Reference proteome</keyword>
<feature type="compositionally biased region" description="Basic and acidic residues" evidence="1">
    <location>
        <begin position="11"/>
        <end position="31"/>
    </location>
</feature>
<accession>A0ABT1CQJ9</accession>
<evidence type="ECO:0000256" key="2">
    <source>
        <dbReference type="SAM" id="Phobius"/>
    </source>
</evidence>
<feature type="transmembrane region" description="Helical" evidence="2">
    <location>
        <begin position="111"/>
        <end position="130"/>
    </location>
</feature>